<evidence type="ECO:0000313" key="2">
    <source>
        <dbReference type="EMBL" id="QEA40543.1"/>
    </source>
</evidence>
<evidence type="ECO:0000256" key="1">
    <source>
        <dbReference type="SAM" id="Phobius"/>
    </source>
</evidence>
<feature type="transmembrane region" description="Helical" evidence="1">
    <location>
        <begin position="201"/>
        <end position="217"/>
    </location>
</feature>
<sequence>MLCNRWFAKPFIPSARISMDPVAHTLVGAVLAETGLKRLTRYATPTLLIGANLPDIDVIAHLWGEDASLYFRRGWSHGILALIVLPLLLACAIWLWHRWRRSSNPEAPPFRPGVVLGLSFLAVWTHPLLDWLNTYGVRLLMPFEGRWFYGDTLFIIDPWVWLLTAAGVFLARSKRHGAMAGWLILAMLASLLVLGTGHVPLEGKLLWCAALAALAILRWRNHARDLGRLVARVGVVALVIYACAAYGAARLAENLAAERFATPREVQANPLAGQPFSHRIVLVHDTFYRVVEANGKTLELPRGAPDSIVQAALESATIRGFVNWMRYPYWEVEESVDGWIVRFVDLRYQLPGKSGPGIGSAQVTVPKDSLPDR</sequence>
<proteinExistence type="predicted"/>
<protein>
    <submittedName>
        <fullName evidence="2">Metal-dependent hydrolase</fullName>
    </submittedName>
</protein>
<dbReference type="Proteomes" id="UP000321272">
    <property type="component" value="Chromosome"/>
</dbReference>
<accession>A0A5B8T0F2</accession>
<feature type="transmembrane region" description="Helical" evidence="1">
    <location>
        <begin position="109"/>
        <end position="127"/>
    </location>
</feature>
<dbReference type="Pfam" id="PF04307">
    <property type="entry name" value="YdjM"/>
    <property type="match status" value="1"/>
</dbReference>
<feature type="transmembrane region" description="Helical" evidence="1">
    <location>
        <begin position="75"/>
        <end position="97"/>
    </location>
</feature>
<dbReference type="PANTHER" id="PTHR40031">
    <property type="entry name" value="HYPOTHETICAL MEMBRANE SPANNING PROTEIN"/>
    <property type="match status" value="1"/>
</dbReference>
<dbReference type="EMBL" id="CP042382">
    <property type="protein sequence ID" value="QEA40543.1"/>
    <property type="molecule type" value="Genomic_DNA"/>
</dbReference>
<dbReference type="InterPro" id="IPR053170">
    <property type="entry name" value="Transcription_regulator"/>
</dbReference>
<feature type="transmembrane region" description="Helical" evidence="1">
    <location>
        <begin position="177"/>
        <end position="195"/>
    </location>
</feature>
<dbReference type="OrthoDB" id="9781927at2"/>
<dbReference type="PANTHER" id="PTHR40031:SF1">
    <property type="entry name" value="MEMBRANE-BOUND METAL-DEPENDENT HYDROLASE"/>
    <property type="match status" value="1"/>
</dbReference>
<keyword evidence="2" id="KW-0378">Hydrolase</keyword>
<reference evidence="2 3" key="1">
    <citation type="submission" date="2019-06" db="EMBL/GenBank/DDBJ databases">
        <title>Genome analyses of bacteria isolated from kimchi.</title>
        <authorList>
            <person name="Lee S."/>
            <person name="Ahn S."/>
            <person name="Roh S."/>
        </authorList>
    </citation>
    <scope>NUCLEOTIDE SEQUENCE [LARGE SCALE GENOMIC DNA]</scope>
    <source>
        <strain evidence="2 3">CBA4606</strain>
    </source>
</reference>
<keyword evidence="1" id="KW-0472">Membrane</keyword>
<dbReference type="InterPro" id="IPR007404">
    <property type="entry name" value="YdjM-like"/>
</dbReference>
<dbReference type="AlphaFoldDB" id="A0A5B8T0F2"/>
<dbReference type="KEGG" id="paur:FGL86_16625"/>
<evidence type="ECO:0000313" key="3">
    <source>
        <dbReference type="Proteomes" id="UP000321272"/>
    </source>
</evidence>
<organism evidence="2 3">
    <name type="scientific">Pistricoccus aurantiacus</name>
    <dbReference type="NCBI Taxonomy" id="1883414"/>
    <lineage>
        <taxon>Bacteria</taxon>
        <taxon>Pseudomonadati</taxon>
        <taxon>Pseudomonadota</taxon>
        <taxon>Gammaproteobacteria</taxon>
        <taxon>Oceanospirillales</taxon>
        <taxon>Halomonadaceae</taxon>
        <taxon>Pistricoccus</taxon>
    </lineage>
</organism>
<feature type="transmembrane region" description="Helical" evidence="1">
    <location>
        <begin position="229"/>
        <end position="249"/>
    </location>
</feature>
<name>A0A5B8T0F2_9GAMM</name>
<dbReference type="GO" id="GO:0016787">
    <property type="term" value="F:hydrolase activity"/>
    <property type="evidence" value="ECO:0007669"/>
    <property type="project" value="UniProtKB-KW"/>
</dbReference>
<feature type="transmembrane region" description="Helical" evidence="1">
    <location>
        <begin position="147"/>
        <end position="170"/>
    </location>
</feature>
<keyword evidence="3" id="KW-1185">Reference proteome</keyword>
<keyword evidence="1" id="KW-0812">Transmembrane</keyword>
<gene>
    <name evidence="2" type="ORF">FGL86_16625</name>
</gene>
<keyword evidence="1" id="KW-1133">Transmembrane helix</keyword>